<dbReference type="Proteomes" id="UP001198602">
    <property type="component" value="Unassembled WGS sequence"/>
</dbReference>
<sequence>MSDQEHKPAPGPQPGPVERIAAAGRRSAALRRQLDDALDDLAHARRRAAVELAHARRYGHADLARELLPLRDAIEAAATVPTRDAAALREGLELACRQLVAALARYAPDKAVQGGRRA</sequence>
<accession>A0ABS7Y6J0</accession>
<dbReference type="InterPro" id="IPR000740">
    <property type="entry name" value="GrpE"/>
</dbReference>
<dbReference type="RefSeq" id="WP_225237660.1">
    <property type="nucleotide sequence ID" value="NZ_JAHYBX010000001.1"/>
</dbReference>
<reference evidence="3 4" key="1">
    <citation type="submission" date="2021-07" db="EMBL/GenBank/DDBJ databases">
        <title>Characterization of Violacein-producing bacteria and related species.</title>
        <authorList>
            <person name="Wilson H.S."/>
            <person name="De Leon M.E."/>
        </authorList>
    </citation>
    <scope>NUCLEOTIDE SEQUENCE [LARGE SCALE GENOMIC DNA]</scope>
    <source>
        <strain evidence="3 4">HSC-2F05</strain>
    </source>
</reference>
<comment type="similarity">
    <text evidence="1">Belongs to the GrpE family.</text>
</comment>
<organism evidence="3 4">
    <name type="scientific">Massilia hydrophila</name>
    <dbReference type="NCBI Taxonomy" id="3044279"/>
    <lineage>
        <taxon>Bacteria</taxon>
        <taxon>Pseudomonadati</taxon>
        <taxon>Pseudomonadota</taxon>
        <taxon>Betaproteobacteria</taxon>
        <taxon>Burkholderiales</taxon>
        <taxon>Oxalobacteraceae</taxon>
        <taxon>Telluria group</taxon>
        <taxon>Massilia</taxon>
    </lineage>
</organism>
<evidence type="ECO:0000256" key="2">
    <source>
        <dbReference type="ARBA" id="ARBA00023186"/>
    </source>
</evidence>
<evidence type="ECO:0000256" key="1">
    <source>
        <dbReference type="ARBA" id="ARBA00009054"/>
    </source>
</evidence>
<name>A0ABS7Y6J0_9BURK</name>
<dbReference type="Pfam" id="PF01025">
    <property type="entry name" value="GrpE"/>
    <property type="match status" value="1"/>
</dbReference>
<dbReference type="SUPFAM" id="SSF58014">
    <property type="entry name" value="Coiled-coil domain of nucleotide exchange factor GrpE"/>
    <property type="match status" value="1"/>
</dbReference>
<gene>
    <name evidence="3" type="primary">grpE</name>
    <name evidence="3" type="ORF">LE190_05075</name>
</gene>
<evidence type="ECO:0000313" key="3">
    <source>
        <dbReference type="EMBL" id="MCA1855296.1"/>
    </source>
</evidence>
<protein>
    <submittedName>
        <fullName evidence="3">Nucleotide exchange factor GrpE</fullName>
    </submittedName>
</protein>
<keyword evidence="2" id="KW-0143">Chaperone</keyword>
<dbReference type="Gene3D" id="3.90.20.20">
    <property type="match status" value="1"/>
</dbReference>
<evidence type="ECO:0000313" key="4">
    <source>
        <dbReference type="Proteomes" id="UP001198602"/>
    </source>
</evidence>
<proteinExistence type="inferred from homology"/>
<dbReference type="InterPro" id="IPR013805">
    <property type="entry name" value="GrpE_CC"/>
</dbReference>
<dbReference type="EMBL" id="JAHYBX010000001">
    <property type="protein sequence ID" value="MCA1855296.1"/>
    <property type="molecule type" value="Genomic_DNA"/>
</dbReference>
<comment type="caution">
    <text evidence="3">The sequence shown here is derived from an EMBL/GenBank/DDBJ whole genome shotgun (WGS) entry which is preliminary data.</text>
</comment>
<keyword evidence="4" id="KW-1185">Reference proteome</keyword>